<keyword evidence="4" id="KW-1185">Reference proteome</keyword>
<dbReference type="AlphaFoldDB" id="A0A917UE53"/>
<dbReference type="SUPFAM" id="SSF51735">
    <property type="entry name" value="NAD(P)-binding Rossmann-fold domains"/>
    <property type="match status" value="1"/>
</dbReference>
<dbReference type="EMBL" id="BMPI01000068">
    <property type="protein sequence ID" value="GGM74435.1"/>
    <property type="molecule type" value="Genomic_DNA"/>
</dbReference>
<sequence>MKIGVIGAGKIGSTLAHLYTAAGDNVAIANSRSPDTLRDLEHQLGRHAHAVTAEEAARYGDVVIVAVPFGHYRDLPAEALAGRTVIDATNYDPERDGHDDELEHGDVTSSELIQRHLAGAHVVKAFNAMRWDHLRDHGRSAGANARYGIPVSGDDPDAKWQVFDLVEQIGYEPVDAGALAEGGRKHQPGTEVYTADLWADTLRARIGIEGT</sequence>
<dbReference type="InterPro" id="IPR051267">
    <property type="entry name" value="STEAP_metalloreductase"/>
</dbReference>
<reference evidence="3" key="2">
    <citation type="submission" date="2020-09" db="EMBL/GenBank/DDBJ databases">
        <authorList>
            <person name="Sun Q."/>
            <person name="Ohkuma M."/>
        </authorList>
    </citation>
    <scope>NUCLEOTIDE SEQUENCE</scope>
    <source>
        <strain evidence="3">JCM 19831</strain>
    </source>
</reference>
<dbReference type="RefSeq" id="WP_190256217.1">
    <property type="nucleotide sequence ID" value="NZ_BMPI01000068.1"/>
</dbReference>
<evidence type="ECO:0000313" key="4">
    <source>
        <dbReference type="Proteomes" id="UP000642070"/>
    </source>
</evidence>
<evidence type="ECO:0000313" key="3">
    <source>
        <dbReference type="EMBL" id="GGM74435.1"/>
    </source>
</evidence>
<dbReference type="Pfam" id="PF03807">
    <property type="entry name" value="F420_oxidored"/>
    <property type="match status" value="1"/>
</dbReference>
<keyword evidence="1" id="KW-0560">Oxidoreductase</keyword>
<dbReference type="PANTHER" id="PTHR14239">
    <property type="entry name" value="DUDULIN-RELATED"/>
    <property type="match status" value="1"/>
</dbReference>
<dbReference type="InterPro" id="IPR036291">
    <property type="entry name" value="NAD(P)-bd_dom_sf"/>
</dbReference>
<gene>
    <name evidence="3" type="ORF">GCM10007977_090030</name>
</gene>
<evidence type="ECO:0000256" key="1">
    <source>
        <dbReference type="ARBA" id="ARBA00023002"/>
    </source>
</evidence>
<evidence type="ECO:0000259" key="2">
    <source>
        <dbReference type="Pfam" id="PF03807"/>
    </source>
</evidence>
<dbReference type="Proteomes" id="UP000642070">
    <property type="component" value="Unassembled WGS sequence"/>
</dbReference>
<dbReference type="Gene3D" id="3.40.50.720">
    <property type="entry name" value="NAD(P)-binding Rossmann-like Domain"/>
    <property type="match status" value="1"/>
</dbReference>
<dbReference type="GO" id="GO:0016491">
    <property type="term" value="F:oxidoreductase activity"/>
    <property type="evidence" value="ECO:0007669"/>
    <property type="project" value="UniProtKB-KW"/>
</dbReference>
<accession>A0A917UE53</accession>
<reference evidence="3" key="1">
    <citation type="journal article" date="2014" name="Int. J. Syst. Evol. Microbiol.">
        <title>Complete genome sequence of Corynebacterium casei LMG S-19264T (=DSM 44701T), isolated from a smear-ripened cheese.</title>
        <authorList>
            <consortium name="US DOE Joint Genome Institute (JGI-PGF)"/>
            <person name="Walter F."/>
            <person name="Albersmeier A."/>
            <person name="Kalinowski J."/>
            <person name="Ruckert C."/>
        </authorList>
    </citation>
    <scope>NUCLEOTIDE SEQUENCE</scope>
    <source>
        <strain evidence="3">JCM 19831</strain>
    </source>
</reference>
<name>A0A917UE53_9ACTN</name>
<dbReference type="InterPro" id="IPR028939">
    <property type="entry name" value="P5C_Rdtase_cat_N"/>
</dbReference>
<protein>
    <submittedName>
        <fullName evidence="3">NADP oxidoreductase</fullName>
    </submittedName>
</protein>
<feature type="domain" description="Pyrroline-5-carboxylate reductase catalytic N-terminal" evidence="2">
    <location>
        <begin position="2"/>
        <end position="91"/>
    </location>
</feature>
<proteinExistence type="predicted"/>
<comment type="caution">
    <text evidence="3">The sequence shown here is derived from an EMBL/GenBank/DDBJ whole genome shotgun (WGS) entry which is preliminary data.</text>
</comment>
<organism evidence="3 4">
    <name type="scientific">Dactylosporangium sucinum</name>
    <dbReference type="NCBI Taxonomy" id="1424081"/>
    <lineage>
        <taxon>Bacteria</taxon>
        <taxon>Bacillati</taxon>
        <taxon>Actinomycetota</taxon>
        <taxon>Actinomycetes</taxon>
        <taxon>Micromonosporales</taxon>
        <taxon>Micromonosporaceae</taxon>
        <taxon>Dactylosporangium</taxon>
    </lineage>
</organism>